<dbReference type="AlphaFoldDB" id="A0A1I8A3K0"/>
<accession>A0A1I8A3K0</accession>
<reference evidence="3" key="1">
    <citation type="submission" date="2016-11" db="UniProtKB">
        <authorList>
            <consortium name="WormBaseParasite"/>
        </authorList>
    </citation>
    <scope>IDENTIFICATION</scope>
</reference>
<evidence type="ECO:0000313" key="2">
    <source>
        <dbReference type="Proteomes" id="UP000095287"/>
    </source>
</evidence>
<dbReference type="Proteomes" id="UP000095287">
    <property type="component" value="Unplaced"/>
</dbReference>
<dbReference type="PANTHER" id="PTHR34721:SF10">
    <property type="entry name" value="ACTIVIN TYPES I AND II RECEPTOR DOMAIN-CONTAINING PROTEIN-RELATED"/>
    <property type="match status" value="1"/>
</dbReference>
<feature type="signal peptide" evidence="1">
    <location>
        <begin position="1"/>
        <end position="32"/>
    </location>
</feature>
<proteinExistence type="predicted"/>
<dbReference type="PANTHER" id="PTHR34721">
    <property type="entry name" value="PROTEIN CBG09734"/>
    <property type="match status" value="1"/>
</dbReference>
<evidence type="ECO:0000256" key="1">
    <source>
        <dbReference type="SAM" id="SignalP"/>
    </source>
</evidence>
<protein>
    <submittedName>
        <fullName evidence="3">Protein quiver</fullName>
    </submittedName>
</protein>
<evidence type="ECO:0000313" key="3">
    <source>
        <dbReference type="WBParaSite" id="L893_g32654.t1"/>
    </source>
</evidence>
<sequence>MVVRTGFLLSPLVFLLLCLCGFWPIIPPNVSALQCFNFHDFAEEGKQRTITKGLCGASNGYCVKAVYSDEQFRSKNGFSLGCDKTDCVGVGDPTYGWSADGCKRHEDYGSGGLICCCTTHLCNGGSVLGRSLPNTLLFLALSLLMNV</sequence>
<organism evidence="2 3">
    <name type="scientific">Steinernema glaseri</name>
    <dbReference type="NCBI Taxonomy" id="37863"/>
    <lineage>
        <taxon>Eukaryota</taxon>
        <taxon>Metazoa</taxon>
        <taxon>Ecdysozoa</taxon>
        <taxon>Nematoda</taxon>
        <taxon>Chromadorea</taxon>
        <taxon>Rhabditida</taxon>
        <taxon>Tylenchina</taxon>
        <taxon>Panagrolaimomorpha</taxon>
        <taxon>Strongyloidoidea</taxon>
        <taxon>Steinernematidae</taxon>
        <taxon>Steinernema</taxon>
    </lineage>
</organism>
<keyword evidence="2" id="KW-1185">Reference proteome</keyword>
<dbReference type="WBParaSite" id="L893_g32654.t1">
    <property type="protein sequence ID" value="L893_g32654.t1"/>
    <property type="gene ID" value="L893_g32654"/>
</dbReference>
<keyword evidence="1" id="KW-0732">Signal</keyword>
<feature type="chain" id="PRO_5009314239" evidence="1">
    <location>
        <begin position="33"/>
        <end position="147"/>
    </location>
</feature>
<name>A0A1I8A3K0_9BILA</name>